<dbReference type="EMBL" id="CABVGP010000001">
    <property type="protein sequence ID" value="VVJ18443.1"/>
    <property type="molecule type" value="Genomic_DNA"/>
</dbReference>
<keyword evidence="2" id="KW-1185">Reference proteome</keyword>
<name>A0A6I8LNH1_9PSEU</name>
<gene>
    <name evidence="1" type="ORF">AA23TX_03464</name>
</gene>
<evidence type="ECO:0000313" key="1">
    <source>
        <dbReference type="EMBL" id="VVJ18443.1"/>
    </source>
</evidence>
<sequence>MWTVAIGNWNTMRRTERTGEARSADGWYRPALSRVPLAVAGPGV</sequence>
<accession>A0A6I8LNH1</accession>
<organism evidence="1 2">
    <name type="scientific">Amycolatopsis camponoti</name>
    <dbReference type="NCBI Taxonomy" id="2606593"/>
    <lineage>
        <taxon>Bacteria</taxon>
        <taxon>Bacillati</taxon>
        <taxon>Actinomycetota</taxon>
        <taxon>Actinomycetes</taxon>
        <taxon>Pseudonocardiales</taxon>
        <taxon>Pseudonocardiaceae</taxon>
        <taxon>Amycolatopsis</taxon>
    </lineage>
</organism>
<protein>
    <submittedName>
        <fullName evidence="1">Uncharacterized protein</fullName>
    </submittedName>
</protein>
<dbReference type="Proteomes" id="UP000399805">
    <property type="component" value="Unassembled WGS sequence"/>
</dbReference>
<proteinExistence type="predicted"/>
<dbReference type="AlphaFoldDB" id="A0A6I8LNH1"/>
<reference evidence="1 2" key="1">
    <citation type="submission" date="2019-09" db="EMBL/GenBank/DDBJ databases">
        <authorList>
            <person name="Leyn A S."/>
        </authorList>
    </citation>
    <scope>NUCLEOTIDE SEQUENCE [LARGE SCALE GENOMIC DNA]</scope>
    <source>
        <strain evidence="1">AA231_1</strain>
    </source>
</reference>
<evidence type="ECO:0000313" key="2">
    <source>
        <dbReference type="Proteomes" id="UP000399805"/>
    </source>
</evidence>